<dbReference type="GO" id="GO:0009898">
    <property type="term" value="C:cytoplasmic side of plasma membrane"/>
    <property type="evidence" value="ECO:0007669"/>
    <property type="project" value="TreeGrafter"/>
</dbReference>
<name>A0A855X800_9BACT</name>
<dbReference type="Proteomes" id="UP000250918">
    <property type="component" value="Unassembled WGS sequence"/>
</dbReference>
<dbReference type="SUPFAM" id="SSF53720">
    <property type="entry name" value="ALDH-like"/>
    <property type="match status" value="1"/>
</dbReference>
<dbReference type="InterPro" id="IPR016161">
    <property type="entry name" value="Ald_DH/histidinol_DH"/>
</dbReference>
<protein>
    <submittedName>
        <fullName evidence="4">1-pyrroline-5-carboxylate dehydrogenase</fullName>
    </submittedName>
</protein>
<dbReference type="Gene3D" id="3.40.605.10">
    <property type="entry name" value="Aldehyde Dehydrogenase, Chain A, domain 1"/>
    <property type="match status" value="1"/>
</dbReference>
<evidence type="ECO:0000313" key="4">
    <source>
        <dbReference type="EMBL" id="PWB76318.1"/>
    </source>
</evidence>
<dbReference type="AlphaFoldDB" id="A0A855X800"/>
<feature type="non-terminal residue" evidence="4">
    <location>
        <position position="136"/>
    </location>
</feature>
<comment type="caution">
    <text evidence="4">The sequence shown here is derived from an EMBL/GenBank/DDBJ whole genome shotgun (WGS) entry which is preliminary data.</text>
</comment>
<keyword evidence="2" id="KW-0520">NAD</keyword>
<evidence type="ECO:0000256" key="2">
    <source>
        <dbReference type="ARBA" id="ARBA00023027"/>
    </source>
</evidence>
<dbReference type="PANTHER" id="PTHR42862:SF1">
    <property type="entry name" value="DELTA-1-PYRROLINE-5-CARBOXYLATE DEHYDROGENASE 2, ISOFORM A-RELATED"/>
    <property type="match status" value="1"/>
</dbReference>
<evidence type="ECO:0000256" key="1">
    <source>
        <dbReference type="ARBA" id="ARBA00023002"/>
    </source>
</evidence>
<sequence>MGNFRIPPPKNEPILNYAPGSPERAGIEKALAELKAAPIEIPMYIGGKEVRTGTKLEIRSPHNHKLLLAHYYQGGEQEVKAAVGACMEAAKTWSVLPWEHRAAIFLKAADLMAGPYRYIMNAACMLAHSKNIFQAE</sequence>
<dbReference type="InterPro" id="IPR050485">
    <property type="entry name" value="Proline_metab_enzyme"/>
</dbReference>
<dbReference type="InterPro" id="IPR016162">
    <property type="entry name" value="Ald_DH_N"/>
</dbReference>
<evidence type="ECO:0000259" key="3">
    <source>
        <dbReference type="Pfam" id="PF00171"/>
    </source>
</evidence>
<organism evidence="4 5">
    <name type="scientific">candidate division GN15 bacterium</name>
    <dbReference type="NCBI Taxonomy" id="2072418"/>
    <lineage>
        <taxon>Bacteria</taxon>
        <taxon>candidate division GN15</taxon>
    </lineage>
</organism>
<reference evidence="4 5" key="1">
    <citation type="journal article" date="2018" name="ISME J.">
        <title>A methanotrophic archaeon couples anaerobic oxidation of methane to Fe(III) reduction.</title>
        <authorList>
            <person name="Cai C."/>
            <person name="Leu A.O."/>
            <person name="Xie G.J."/>
            <person name="Guo J."/>
            <person name="Feng Y."/>
            <person name="Zhao J.X."/>
            <person name="Tyson G.W."/>
            <person name="Yuan Z."/>
            <person name="Hu S."/>
        </authorList>
    </citation>
    <scope>NUCLEOTIDE SEQUENCE [LARGE SCALE GENOMIC DNA]</scope>
    <source>
        <strain evidence="4">FeB_12</strain>
    </source>
</reference>
<accession>A0A855X800</accession>
<keyword evidence="1" id="KW-0560">Oxidoreductase</keyword>
<dbReference type="GO" id="GO:0010133">
    <property type="term" value="P:L-proline catabolic process to L-glutamate"/>
    <property type="evidence" value="ECO:0007669"/>
    <property type="project" value="TreeGrafter"/>
</dbReference>
<dbReference type="InterPro" id="IPR015590">
    <property type="entry name" value="Aldehyde_DH_dom"/>
</dbReference>
<dbReference type="GO" id="GO:0003842">
    <property type="term" value="F:L-glutamate gamma-semialdehyde dehydrogenase activity"/>
    <property type="evidence" value="ECO:0007669"/>
    <property type="project" value="TreeGrafter"/>
</dbReference>
<dbReference type="PANTHER" id="PTHR42862">
    <property type="entry name" value="DELTA-1-PYRROLINE-5-CARBOXYLATE DEHYDROGENASE 1, ISOFORM A-RELATED"/>
    <property type="match status" value="1"/>
</dbReference>
<dbReference type="Pfam" id="PF00171">
    <property type="entry name" value="Aldedh"/>
    <property type="match status" value="1"/>
</dbReference>
<evidence type="ECO:0000313" key="5">
    <source>
        <dbReference type="Proteomes" id="UP000250918"/>
    </source>
</evidence>
<proteinExistence type="predicted"/>
<dbReference type="EMBL" id="PQAP01000002">
    <property type="protein sequence ID" value="PWB76318.1"/>
    <property type="molecule type" value="Genomic_DNA"/>
</dbReference>
<gene>
    <name evidence="4" type="ORF">C3F09_00585</name>
</gene>
<feature type="domain" description="Aldehyde dehydrogenase" evidence="3">
    <location>
        <begin position="54"/>
        <end position="114"/>
    </location>
</feature>